<dbReference type="EMBL" id="HBKP01010325">
    <property type="protein sequence ID" value="CAE2216214.1"/>
    <property type="molecule type" value="Transcribed_RNA"/>
</dbReference>
<dbReference type="Gene3D" id="2.60.120.620">
    <property type="entry name" value="q2cbj1_9rhob like domain"/>
    <property type="match status" value="1"/>
</dbReference>
<dbReference type="GO" id="GO:0005506">
    <property type="term" value="F:iron ion binding"/>
    <property type="evidence" value="ECO:0007669"/>
    <property type="project" value="InterPro"/>
</dbReference>
<keyword evidence="6" id="KW-1133">Transmembrane helix</keyword>
<protein>
    <recommendedName>
        <fullName evidence="7">Fe2OG dioxygenase domain-containing protein</fullName>
    </recommendedName>
</protein>
<evidence type="ECO:0000256" key="4">
    <source>
        <dbReference type="ARBA" id="ARBA00023002"/>
    </source>
</evidence>
<feature type="domain" description="Fe2OG dioxygenase" evidence="7">
    <location>
        <begin position="135"/>
        <end position="245"/>
    </location>
</feature>
<dbReference type="InterPro" id="IPR045054">
    <property type="entry name" value="P4HA-like"/>
</dbReference>
<dbReference type="InterPro" id="IPR006620">
    <property type="entry name" value="Pro_4_hyd_alph"/>
</dbReference>
<evidence type="ECO:0000256" key="6">
    <source>
        <dbReference type="SAM" id="Phobius"/>
    </source>
</evidence>
<dbReference type="GO" id="GO:0031418">
    <property type="term" value="F:L-ascorbic acid binding"/>
    <property type="evidence" value="ECO:0007669"/>
    <property type="project" value="InterPro"/>
</dbReference>
<organism evidence="8">
    <name type="scientific">Vannella robusta</name>
    <dbReference type="NCBI Taxonomy" id="1487602"/>
    <lineage>
        <taxon>Eukaryota</taxon>
        <taxon>Amoebozoa</taxon>
        <taxon>Discosea</taxon>
        <taxon>Flabellinia</taxon>
        <taxon>Vannellidae</taxon>
        <taxon>Vannella</taxon>
    </lineage>
</organism>
<proteinExistence type="predicted"/>
<keyword evidence="6" id="KW-0812">Transmembrane</keyword>
<dbReference type="PANTHER" id="PTHR10869:SF246">
    <property type="entry name" value="TRANSMEMBRANE PROLYL 4-HYDROXYLASE"/>
    <property type="match status" value="1"/>
</dbReference>
<evidence type="ECO:0000256" key="1">
    <source>
        <dbReference type="ARBA" id="ARBA00001961"/>
    </source>
</evidence>
<reference evidence="8" key="1">
    <citation type="submission" date="2021-01" db="EMBL/GenBank/DDBJ databases">
        <authorList>
            <person name="Corre E."/>
            <person name="Pelletier E."/>
            <person name="Niang G."/>
            <person name="Scheremetjew M."/>
            <person name="Finn R."/>
            <person name="Kale V."/>
            <person name="Holt S."/>
            <person name="Cochrane G."/>
            <person name="Meng A."/>
            <person name="Brown T."/>
            <person name="Cohen L."/>
        </authorList>
    </citation>
    <scope>NUCLEOTIDE SEQUENCE</scope>
    <source>
        <strain evidence="8">DIVA3 518/3/11/1/6</strain>
    </source>
</reference>
<dbReference type="GO" id="GO:0005783">
    <property type="term" value="C:endoplasmic reticulum"/>
    <property type="evidence" value="ECO:0007669"/>
    <property type="project" value="TreeGrafter"/>
</dbReference>
<dbReference type="InterPro" id="IPR044862">
    <property type="entry name" value="Pro_4_hyd_alph_FE2OG_OXY"/>
</dbReference>
<name>A0A7S4I1X8_9EUKA</name>
<dbReference type="AlphaFoldDB" id="A0A7S4I1X8"/>
<evidence type="ECO:0000256" key="5">
    <source>
        <dbReference type="ARBA" id="ARBA00023004"/>
    </source>
</evidence>
<dbReference type="GO" id="GO:0004656">
    <property type="term" value="F:procollagen-proline 4-dioxygenase activity"/>
    <property type="evidence" value="ECO:0007669"/>
    <property type="project" value="TreeGrafter"/>
</dbReference>
<keyword evidence="2" id="KW-0479">Metal-binding</keyword>
<comment type="cofactor">
    <cofactor evidence="1">
        <name>L-ascorbate</name>
        <dbReference type="ChEBI" id="CHEBI:38290"/>
    </cofactor>
</comment>
<dbReference type="InterPro" id="IPR005123">
    <property type="entry name" value="Oxoglu/Fe-dep_dioxygenase_dom"/>
</dbReference>
<evidence type="ECO:0000256" key="2">
    <source>
        <dbReference type="ARBA" id="ARBA00022723"/>
    </source>
</evidence>
<dbReference type="PANTHER" id="PTHR10869">
    <property type="entry name" value="PROLYL 4-HYDROXYLASE ALPHA SUBUNIT"/>
    <property type="match status" value="1"/>
</dbReference>
<sequence>MIPVRVQNLIVVGGFVLMVLTLGYFQTAAPPIYHHVVYATEAPCDTHFDPDRIKTFSWDPRIFIYPNFLTDEECDHFISKGLSSGLKRSAVATAPGDKTENTARTSYGTFLEDDGDVVFRRVEARIAKWAQIPIEHGENFYLLRYEKGQEYKPHHDFFHKDLPGVEKYLGHSGQRTVTILMYLDSPKQGGATSFPVLNRNVPAVKGTAVLFHSTLPTTEEDFNSLHGGMPVEEGTKWCLTKWLRLDSHHPRRPMQQNT</sequence>
<dbReference type="Pfam" id="PF13640">
    <property type="entry name" value="2OG-FeII_Oxy_3"/>
    <property type="match status" value="1"/>
</dbReference>
<keyword evidence="4" id="KW-0560">Oxidoreductase</keyword>
<keyword evidence="5" id="KW-0408">Iron</keyword>
<feature type="transmembrane region" description="Helical" evidence="6">
    <location>
        <begin position="6"/>
        <end position="25"/>
    </location>
</feature>
<evidence type="ECO:0000313" key="8">
    <source>
        <dbReference type="EMBL" id="CAE2216214.1"/>
    </source>
</evidence>
<evidence type="ECO:0000256" key="3">
    <source>
        <dbReference type="ARBA" id="ARBA00022964"/>
    </source>
</evidence>
<gene>
    <name evidence="8" type="ORF">VSP0166_LOCUS7281</name>
</gene>
<evidence type="ECO:0000259" key="7">
    <source>
        <dbReference type="PROSITE" id="PS51471"/>
    </source>
</evidence>
<dbReference type="SMART" id="SM00702">
    <property type="entry name" value="P4Hc"/>
    <property type="match status" value="1"/>
</dbReference>
<dbReference type="PROSITE" id="PS51471">
    <property type="entry name" value="FE2OG_OXY"/>
    <property type="match status" value="1"/>
</dbReference>
<keyword evidence="6" id="KW-0472">Membrane</keyword>
<accession>A0A7S4I1X8</accession>
<keyword evidence="3" id="KW-0223">Dioxygenase</keyword>